<evidence type="ECO:0000256" key="1">
    <source>
        <dbReference type="ARBA" id="ARBA00023015"/>
    </source>
</evidence>
<dbReference type="Gene3D" id="1.10.10.60">
    <property type="entry name" value="Homeodomain-like"/>
    <property type="match status" value="1"/>
</dbReference>
<name>A0A1M7PRK4_9HYPH</name>
<dbReference type="InterPro" id="IPR029062">
    <property type="entry name" value="Class_I_gatase-like"/>
</dbReference>
<dbReference type="PANTHER" id="PTHR43130:SF3">
    <property type="entry name" value="HTH-TYPE TRANSCRIPTIONAL REGULATOR RV1931C"/>
    <property type="match status" value="1"/>
</dbReference>
<dbReference type="Proteomes" id="UP000186002">
    <property type="component" value="Unassembled WGS sequence"/>
</dbReference>
<keyword evidence="5" id="KW-1185">Reference proteome</keyword>
<dbReference type="OrthoDB" id="186587at2"/>
<dbReference type="InterPro" id="IPR009057">
    <property type="entry name" value="Homeodomain-like_sf"/>
</dbReference>
<dbReference type="PROSITE" id="PS01124">
    <property type="entry name" value="HTH_ARAC_FAMILY_2"/>
    <property type="match status" value="1"/>
</dbReference>
<dbReference type="SUPFAM" id="SSF46689">
    <property type="entry name" value="Homeodomain-like"/>
    <property type="match status" value="2"/>
</dbReference>
<dbReference type="InterPro" id="IPR052158">
    <property type="entry name" value="INH-QAR"/>
</dbReference>
<keyword evidence="2" id="KW-0804">Transcription</keyword>
<evidence type="ECO:0000259" key="3">
    <source>
        <dbReference type="PROSITE" id="PS01124"/>
    </source>
</evidence>
<accession>A0A1M7PRK4</accession>
<evidence type="ECO:0000313" key="5">
    <source>
        <dbReference type="Proteomes" id="UP000186002"/>
    </source>
</evidence>
<dbReference type="SMART" id="SM00342">
    <property type="entry name" value="HTH_ARAC"/>
    <property type="match status" value="1"/>
</dbReference>
<dbReference type="PANTHER" id="PTHR43130">
    <property type="entry name" value="ARAC-FAMILY TRANSCRIPTIONAL REGULATOR"/>
    <property type="match status" value="1"/>
</dbReference>
<evidence type="ECO:0000256" key="2">
    <source>
        <dbReference type="ARBA" id="ARBA00023163"/>
    </source>
</evidence>
<keyword evidence="1" id="KW-0805">Transcription regulation</keyword>
<dbReference type="EMBL" id="FRBW01000010">
    <property type="protein sequence ID" value="SHN19921.1"/>
    <property type="molecule type" value="Genomic_DNA"/>
</dbReference>
<evidence type="ECO:0000313" key="4">
    <source>
        <dbReference type="EMBL" id="SHN19921.1"/>
    </source>
</evidence>
<dbReference type="STRING" id="735517.SAMN05444272_4596"/>
<dbReference type="RefSeq" id="WP_073015788.1">
    <property type="nucleotide sequence ID" value="NZ_FRBW01000010.1"/>
</dbReference>
<dbReference type="SUPFAM" id="SSF52317">
    <property type="entry name" value="Class I glutamine amidotransferase-like"/>
    <property type="match status" value="1"/>
</dbReference>
<organism evidence="4 5">
    <name type="scientific">Roseibium suaedae</name>
    <dbReference type="NCBI Taxonomy" id="735517"/>
    <lineage>
        <taxon>Bacteria</taxon>
        <taxon>Pseudomonadati</taxon>
        <taxon>Pseudomonadota</taxon>
        <taxon>Alphaproteobacteria</taxon>
        <taxon>Hyphomicrobiales</taxon>
        <taxon>Stappiaceae</taxon>
        <taxon>Roseibium</taxon>
    </lineage>
</organism>
<gene>
    <name evidence="4" type="ORF">SAMN05444272_4596</name>
</gene>
<reference evidence="4 5" key="1">
    <citation type="submission" date="2016-11" db="EMBL/GenBank/DDBJ databases">
        <authorList>
            <person name="Jaros S."/>
            <person name="Januszkiewicz K."/>
            <person name="Wedrychowicz H."/>
        </authorList>
    </citation>
    <scope>NUCLEOTIDE SEQUENCE [LARGE SCALE GENOMIC DNA]</scope>
    <source>
        <strain evidence="4 5">DSM 22153</strain>
    </source>
</reference>
<dbReference type="Gene3D" id="3.40.50.880">
    <property type="match status" value="1"/>
</dbReference>
<dbReference type="InterPro" id="IPR018060">
    <property type="entry name" value="HTH_AraC"/>
</dbReference>
<dbReference type="GO" id="GO:0043565">
    <property type="term" value="F:sequence-specific DNA binding"/>
    <property type="evidence" value="ECO:0007669"/>
    <property type="project" value="InterPro"/>
</dbReference>
<sequence length="331" mass="35973">MTTARRIIPVFVVVPPRALLLDIAGPLEVLRKANLEQDLVRYEVSYIGPCALVLSSVGLEISNIGPMPKTLPAGAMVIVSGAADQPLGRERDDHAGDAVHEKHIVDWLGQAVAPGIRLVTICSGALLAARAGLLDGFECTTHHATVEALQQEAPTARVRDNRLFVEDGDRLTSAGITAGIDLMLSIVAAELGHGVALSVARYLVVYMRRGAGDPQVSPWLEGRNHLHPAIHRAQDAVCADPARDWSVEALADAARTSPRNLSRLFNSHSGMSVIDYVNRMRIALARELVRETRLDMESVAERAGFASTRQFRRAWNRLHDISPASFRIKSS</sequence>
<dbReference type="InterPro" id="IPR002818">
    <property type="entry name" value="DJ-1/PfpI"/>
</dbReference>
<dbReference type="Pfam" id="PF12833">
    <property type="entry name" value="HTH_18"/>
    <property type="match status" value="1"/>
</dbReference>
<dbReference type="Pfam" id="PF01965">
    <property type="entry name" value="DJ-1_PfpI"/>
    <property type="match status" value="1"/>
</dbReference>
<dbReference type="GO" id="GO:0003700">
    <property type="term" value="F:DNA-binding transcription factor activity"/>
    <property type="evidence" value="ECO:0007669"/>
    <property type="project" value="InterPro"/>
</dbReference>
<protein>
    <submittedName>
        <fullName evidence="4">Transcriptional regulator, AraC family with amidase-like domain</fullName>
    </submittedName>
</protein>
<dbReference type="AlphaFoldDB" id="A0A1M7PRK4"/>
<feature type="domain" description="HTH araC/xylS-type" evidence="3">
    <location>
        <begin position="231"/>
        <end position="329"/>
    </location>
</feature>
<proteinExistence type="predicted"/>